<name>A0A939MN04_9BRAD</name>
<evidence type="ECO:0000313" key="1">
    <source>
        <dbReference type="EMBL" id="MBO1868967.1"/>
    </source>
</evidence>
<protein>
    <submittedName>
        <fullName evidence="1">IS66 family insertion sequence element accessory protein TnpB</fullName>
    </submittedName>
</protein>
<gene>
    <name evidence="1" type="primary">tnpB</name>
    <name evidence="1" type="ORF">J4G43_51905</name>
</gene>
<dbReference type="AlphaFoldDB" id="A0A939MN04"/>
<comment type="caution">
    <text evidence="1">The sequence shown here is derived from an EMBL/GenBank/DDBJ whole genome shotgun (WGS) entry which is preliminary data.</text>
</comment>
<proteinExistence type="predicted"/>
<dbReference type="PANTHER" id="PTHR36455">
    <property type="match status" value="1"/>
</dbReference>
<accession>A0A939MN04</accession>
<reference evidence="1" key="1">
    <citation type="submission" date="2021-03" db="EMBL/GenBank/DDBJ databases">
        <title>Whole Genome Sequence of Bradyrhizobium sp. Strain 144S4.</title>
        <authorList>
            <person name="Bromfield E.S.P."/>
            <person name="Cloutier S."/>
        </authorList>
    </citation>
    <scope>NUCLEOTIDE SEQUENCE [LARGE SCALE GENOMIC DNA]</scope>
    <source>
        <strain evidence="1">144S4</strain>
    </source>
</reference>
<sequence>MVDDRAPTWVVDLDRDAADRFPSGMDSLAMLVSEGFGANPYDGGLYVFRSKRRDRVKILTWDGNTTKESRGSSPGRRSRKASCRYLMLNSQTGSVCRCELWISQRELVDPHQE</sequence>
<dbReference type="EMBL" id="JAGEMI010000002">
    <property type="protein sequence ID" value="MBO1868967.1"/>
    <property type="molecule type" value="Genomic_DNA"/>
</dbReference>
<dbReference type="Pfam" id="PF05717">
    <property type="entry name" value="TnpB_IS66"/>
    <property type="match status" value="1"/>
</dbReference>
<dbReference type="InterPro" id="IPR008878">
    <property type="entry name" value="Transposase_IS66_Orf2"/>
</dbReference>
<organism evidence="1">
    <name type="scientific">Bradyrhizobium barranii subsp. barranii</name>
    <dbReference type="NCBI Taxonomy" id="2823807"/>
    <lineage>
        <taxon>Bacteria</taxon>
        <taxon>Pseudomonadati</taxon>
        <taxon>Pseudomonadota</taxon>
        <taxon>Alphaproteobacteria</taxon>
        <taxon>Hyphomicrobiales</taxon>
        <taxon>Nitrobacteraceae</taxon>
        <taxon>Bradyrhizobium</taxon>
        <taxon>Bradyrhizobium barranii</taxon>
    </lineage>
</organism>
<dbReference type="PANTHER" id="PTHR36455:SF1">
    <property type="entry name" value="BLR8292 PROTEIN"/>
    <property type="match status" value="1"/>
</dbReference>